<dbReference type="GO" id="GO:0006888">
    <property type="term" value="P:endoplasmic reticulum to Golgi vesicle-mediated transport"/>
    <property type="evidence" value="ECO:0007669"/>
    <property type="project" value="TreeGrafter"/>
</dbReference>
<feature type="compositionally biased region" description="Acidic residues" evidence="3">
    <location>
        <begin position="1323"/>
        <end position="1345"/>
    </location>
</feature>
<evidence type="ECO:0000256" key="2">
    <source>
        <dbReference type="SAM" id="Coils"/>
    </source>
</evidence>
<keyword evidence="1 2" id="KW-0175">Coiled coil</keyword>
<feature type="compositionally biased region" description="Acidic residues" evidence="3">
    <location>
        <begin position="943"/>
        <end position="972"/>
    </location>
</feature>
<feature type="compositionally biased region" description="Acidic residues" evidence="3">
    <location>
        <begin position="917"/>
        <end position="932"/>
    </location>
</feature>
<feature type="region of interest" description="Disordered" evidence="3">
    <location>
        <begin position="784"/>
        <end position="1475"/>
    </location>
</feature>
<feature type="region of interest" description="Disordered" evidence="3">
    <location>
        <begin position="1786"/>
        <end position="1812"/>
    </location>
</feature>
<feature type="compositionally biased region" description="Acidic residues" evidence="3">
    <location>
        <begin position="872"/>
        <end position="895"/>
    </location>
</feature>
<feature type="compositionally biased region" description="Acidic residues" evidence="3">
    <location>
        <begin position="1140"/>
        <end position="1151"/>
    </location>
</feature>
<feature type="compositionally biased region" description="Basic and acidic residues" evidence="3">
    <location>
        <begin position="2484"/>
        <end position="2532"/>
    </location>
</feature>
<feature type="region of interest" description="Disordered" evidence="3">
    <location>
        <begin position="1574"/>
        <end position="1593"/>
    </location>
</feature>
<evidence type="ECO:0000256" key="1">
    <source>
        <dbReference type="ARBA" id="ARBA00023054"/>
    </source>
</evidence>
<dbReference type="GO" id="GO:0035459">
    <property type="term" value="P:vesicle cargo loading"/>
    <property type="evidence" value="ECO:0007669"/>
    <property type="project" value="TreeGrafter"/>
</dbReference>
<feature type="compositionally biased region" description="Basic and acidic residues" evidence="3">
    <location>
        <begin position="1059"/>
        <end position="1073"/>
    </location>
</feature>
<feature type="compositionally biased region" description="Basic and acidic residues" evidence="3">
    <location>
        <begin position="933"/>
        <end position="942"/>
    </location>
</feature>
<feature type="compositionally biased region" description="Pro residues" evidence="3">
    <location>
        <begin position="2408"/>
        <end position="2447"/>
    </location>
</feature>
<feature type="compositionally biased region" description="Basic and acidic residues" evidence="3">
    <location>
        <begin position="2663"/>
        <end position="2673"/>
    </location>
</feature>
<gene>
    <name evidence="4" type="primary">MIA3</name>
    <name evidence="4" type="ORF">BLAG_LOCUS17363</name>
</gene>
<feature type="region of interest" description="Disordered" evidence="3">
    <location>
        <begin position="2398"/>
        <end position="2681"/>
    </location>
</feature>
<feature type="compositionally biased region" description="Basic and acidic residues" evidence="3">
    <location>
        <begin position="1880"/>
        <end position="1893"/>
    </location>
</feature>
<feature type="region of interest" description="Disordered" evidence="3">
    <location>
        <begin position="2359"/>
        <end position="2381"/>
    </location>
</feature>
<feature type="compositionally biased region" description="Basic and acidic residues" evidence="3">
    <location>
        <begin position="2368"/>
        <end position="2381"/>
    </location>
</feature>
<feature type="region of interest" description="Disordered" evidence="3">
    <location>
        <begin position="1"/>
        <end position="29"/>
    </location>
</feature>
<name>A0A8J9ZRG2_BRALA</name>
<dbReference type="GO" id="GO:0070971">
    <property type="term" value="C:endoplasmic reticulum exit site"/>
    <property type="evidence" value="ECO:0007669"/>
    <property type="project" value="TreeGrafter"/>
</dbReference>
<dbReference type="OrthoDB" id="6022771at2759"/>
<feature type="compositionally biased region" description="Polar residues" evidence="3">
    <location>
        <begin position="1290"/>
        <end position="1302"/>
    </location>
</feature>
<dbReference type="GO" id="GO:0005789">
    <property type="term" value="C:endoplasmic reticulum membrane"/>
    <property type="evidence" value="ECO:0007669"/>
    <property type="project" value="TreeGrafter"/>
</dbReference>
<feature type="compositionally biased region" description="Basic and acidic residues" evidence="3">
    <location>
        <begin position="2581"/>
        <end position="2594"/>
    </location>
</feature>
<dbReference type="Proteomes" id="UP000838412">
    <property type="component" value="Chromosome 4"/>
</dbReference>
<feature type="compositionally biased region" description="Acidic residues" evidence="3">
    <location>
        <begin position="978"/>
        <end position="1048"/>
    </location>
</feature>
<feature type="compositionally biased region" description="Acidic residues" evidence="3">
    <location>
        <begin position="1303"/>
        <end position="1315"/>
    </location>
</feature>
<feature type="compositionally biased region" description="Basic and acidic residues" evidence="3">
    <location>
        <begin position="1118"/>
        <end position="1139"/>
    </location>
</feature>
<feature type="coiled-coil region" evidence="2">
    <location>
        <begin position="1611"/>
        <end position="1659"/>
    </location>
</feature>
<feature type="compositionally biased region" description="Pro residues" evidence="3">
    <location>
        <begin position="2537"/>
        <end position="2556"/>
    </location>
</feature>
<feature type="compositionally biased region" description="Acidic residues" evidence="3">
    <location>
        <begin position="1230"/>
        <end position="1243"/>
    </location>
</feature>
<feature type="compositionally biased region" description="Acidic residues" evidence="3">
    <location>
        <begin position="833"/>
        <end position="862"/>
    </location>
</feature>
<feature type="compositionally biased region" description="Basic and acidic residues" evidence="3">
    <location>
        <begin position="896"/>
        <end position="916"/>
    </location>
</feature>
<proteinExistence type="predicted"/>
<dbReference type="PANTHER" id="PTHR23158">
    <property type="entry name" value="MELANOMA INHIBITORY ACTIVITY-RELATED"/>
    <property type="match status" value="1"/>
</dbReference>
<feature type="compositionally biased region" description="Basic and acidic residues" evidence="3">
    <location>
        <begin position="1201"/>
        <end position="1213"/>
    </location>
</feature>
<feature type="coiled-coil region" evidence="2">
    <location>
        <begin position="2239"/>
        <end position="2273"/>
    </location>
</feature>
<dbReference type="InterPro" id="IPR051500">
    <property type="entry name" value="cTAGE_MIA/OTOR"/>
</dbReference>
<feature type="region of interest" description="Disordered" evidence="3">
    <location>
        <begin position="1866"/>
        <end position="1893"/>
    </location>
</feature>
<organism evidence="4 5">
    <name type="scientific">Branchiostoma lanceolatum</name>
    <name type="common">Common lancelet</name>
    <name type="synonym">Amphioxus lanceolatum</name>
    <dbReference type="NCBI Taxonomy" id="7740"/>
    <lineage>
        <taxon>Eukaryota</taxon>
        <taxon>Metazoa</taxon>
        <taxon>Chordata</taxon>
        <taxon>Cephalochordata</taxon>
        <taxon>Leptocardii</taxon>
        <taxon>Amphioxiformes</taxon>
        <taxon>Branchiostomatidae</taxon>
        <taxon>Branchiostoma</taxon>
    </lineage>
</organism>
<feature type="compositionally biased region" description="Pro residues" evidence="3">
    <location>
        <begin position="2629"/>
        <end position="2662"/>
    </location>
</feature>
<accession>A0A8J9ZRG2</accession>
<evidence type="ECO:0000313" key="5">
    <source>
        <dbReference type="Proteomes" id="UP000838412"/>
    </source>
</evidence>
<feature type="compositionally biased region" description="Basic and acidic residues" evidence="3">
    <location>
        <begin position="1446"/>
        <end position="1463"/>
    </location>
</feature>
<feature type="compositionally biased region" description="Acidic residues" evidence="3">
    <location>
        <begin position="1074"/>
        <end position="1117"/>
    </location>
</feature>
<dbReference type="EMBL" id="OV696689">
    <property type="protein sequence ID" value="CAH1262187.1"/>
    <property type="molecule type" value="Genomic_DNA"/>
</dbReference>
<feature type="compositionally biased region" description="Basic and acidic residues" evidence="3">
    <location>
        <begin position="1365"/>
        <end position="1380"/>
    </location>
</feature>
<dbReference type="PANTHER" id="PTHR23158:SF33">
    <property type="entry name" value="TRANSPORT AND GOLGI ORGANIZATION PROTEIN 1"/>
    <property type="match status" value="1"/>
</dbReference>
<feature type="compositionally biased region" description="Acidic residues" evidence="3">
    <location>
        <begin position="1255"/>
        <end position="1270"/>
    </location>
</feature>
<evidence type="ECO:0000256" key="3">
    <source>
        <dbReference type="SAM" id="MobiDB-lite"/>
    </source>
</evidence>
<feature type="coiled-coil region" evidence="2">
    <location>
        <begin position="1987"/>
        <end position="2182"/>
    </location>
</feature>
<evidence type="ECO:0000313" key="4">
    <source>
        <dbReference type="EMBL" id="CAH1262187.1"/>
    </source>
</evidence>
<keyword evidence="5" id="KW-1185">Reference proteome</keyword>
<feature type="compositionally biased region" description="Basic and acidic residues" evidence="3">
    <location>
        <begin position="17"/>
        <end position="26"/>
    </location>
</feature>
<sequence>MKGAEHVLDSPIAKVPRTSDKLKQDIKQGTCQPSPIQPSYIEVMTLVCLPQKLLKGEISVTQPEPILQATAHHQPRTKPTLKATSPQPSLFNTVTQICPVEEISRPVPSGPLVKPVTKVASYSYPHTQPSYTEVMILASLHARASQQDVAIVKHSLKTQSSWEMTYLHVSLLNALMLKCALIQTTNSGPPDTTLPVIKPDTAVGTCHGPMRQPSYIELMTGVCFQKDVFVMHHPQRKPPAKQLSCLPLSLHHALTQTCPLEETELLSTPELVETGPLLELHVQMEDRHSVCPAFSFKLYLGVTYPVCRTETPVNVTRSDSADKSVHHTNTSVSAAVSSKSQFICLLHKHVCPADANCSLWQTKSHVEGTQLKTMDDTKLVDKYVEHSCLDLKPSRTCLYHSLFWTCPADLNCTVDVESLKPLQEAEPFLSNESCKAKPTIWGTHLLQHLQKQCLSDISIAVPGLDSHPYKPQEQCQVEEKEKRCSVGTSSVPAVVCFLLHNICPADFNCSMEGSNISKMEKTWIIQALRGHQEGSDFVQMYQTCPLNTQQSCPVDNNCTVEHHKLFDTQVVKYIDVTSASIAETCLLPVHNISPADGNCTLKFLLPSTTHVPDVLGREVVPEYICQPFSFHTCPADHNCSVELFHSSTQVTLTVIESQMYPALTCNKEYTMSCPVDQNCTSGHVSPHTTSTTTLHTLTAETVSSSAQPWVTTPTISCPADHNYTLGLLHALRWYSPVTIRGSLGPEVLEFKVKALDATEEDKDLSSMGVEDLNDYLESLYKDMGDEKQESQQQVAGTEEKDTEVGQEAKTEEEQMEDKEGIHQEEEEEKQREEEEDEQREEEEDEQREEEEEEQREKEEEEQREDKQGVQQENEEEINQENEDEVQQEDEEEERQQEDVEKMQQEGEDKMQQKNEEELQQADGEDTQQEDREDTQKEDKEDTQQEDEEDTQQKDEEDAQQEDGQDTQQEDGEDKQQEDKEDTQQEDGEDTQQEDKEDIQQEDEEDTQQEDGEDTQQEDGEDTQQEDGEDTQQEDKEDTQQEDGEELEGADGGQQNNGANKEDLDGMDGGKQEGDVEEEDMGDDEEDDDEGDEEEEEEEGDDDEEEEGEDDNREEEAIDDRFFDVEGAEEDGKDRDVEKAEQDEEDDREEEVLQQGKDNTDTSETDTQKDVDDVDNVHEMENKEDDDRKDKDIEDTGENMEEDGKPDLDGKALGEEDIMTGEGTDKMIDDKTEESEEELMEDENAIAANQLRGDQEQDDSEEESKEEENQEDVVNQGDATAEDFIYENHENQASATEEQSGQLDEQDQVPQEGEDLSQDKELSSDEDEASEDEKNTEEEEQLEDENAAAAASELKDSNVEVESGFEENKEELGVEESHNDEEQGVDDSGTAHDQIEDETKESQDSSSVHIEQTFDGIVEDQDMVPGEGMESSDGLMKTDTEPSEFDEVGKTKLDDETTDKHDLDMTPQDNAMKDEQEATDELFKDLIQKTQVGAGVGDLDGLTATKMDEPDVEKLLETPQLKEIRDKIMDMSESITEKTRERTETLLGQLGSKLSFATADATDVNSPDEMEENLLLEPDPEVKDEQGKEHLETEEKVNIEALFPFGSGEDARQQLREQVEKLTKSDDAYQKQQERLRKEMLEWTAKMKEKREEARRAKENRGETVIDGTTIDWDEVLDDDVTMSTDDLPFDWDEVLDKEAFMSEYSQIMGHPYGEGIMPTSVQTSPDGMLSTPAVNMKTGETVSGDGMVTGDLDLDVAKPGMQQLLQGSEVSPGIGETDSIGAADAATTQQTEPLQSAHISETSKPSDQASTQMPQYVLPDEPARGYGWDGQSTEQTLNLYLEGAKPEQVIEKVGLDSEKLDALRAEEEKEGEVAPDQTDAVEKEQPTMEAGRKEENISLTETEDIYIELDFQFLELLGALVPPEWAEQLRGWGLEYTPSDLIFQGIPIPWLAVVTTLLVGIVTFCVFSYKCVNRCIHGKPVDPAVVKKQLEGELDKAAKEKEDLRKGAEAAEDRIRELEETLDVEKFSAQALSKKNSELEEKLSSNDQLEVTLRQEIQRLMDQVSDAREQLESATSEYAKQQEIEAEYKKNLKKERKEKEKLQGRLTEIESKTKHLDSEIVNIKEHRDLLEESKHQLEEEIQGRQEQFTELKESIEMIRQENEQLKENVQYKENEIEVLRDCLMQIKALESEDAAAIEEDTDDASTAKDEKIQQMLDVARINSTLKLVESERDYLRSRLEEADGSRKEYEDKTDRLQMQVDNLAEAKKRADKQYYEAQVRLNTLQDYFKEKEVELQRKLGKEEMIRQDVSGKVQDTQEKYKLAREQVELYQNQKDDLLKEMQESERSFRNQIAGIEKKAHESWMAARTSEREAQDSKREAASLRQKLLEVENALAKEKDKYLMQSPPLIKPTPINGPPPFPPRFSPPLLPPGAPRHGPPFGRSPPPGRNGDFDGPPSPPPEMAFRGPPPPMGPPPLGPPPFRGPPDDFPDRDFDRRRPSSERDFPPDRDFDRRPPSEPFGHPDRDFGPDRDYGPGPHRGPPMDFPPPRGGLPPMTPPGMRRGSAPLPPMARGPPSSGRISGPRELRGPPRRPDEESGSQDSRSTGPPSPPPMGIPRTSSPLDSPQHYMGPPPPGGPPPQHFSPHGPPPLRRSPNPPPMGRRPPPSDDDRRDRSQQSSRLPT</sequence>
<feature type="compositionally biased region" description="Basic and acidic residues" evidence="3">
    <location>
        <begin position="797"/>
        <end position="832"/>
    </location>
</feature>
<feature type="compositionally biased region" description="Pro residues" evidence="3">
    <location>
        <begin position="2455"/>
        <end position="2483"/>
    </location>
</feature>
<dbReference type="GO" id="GO:0009306">
    <property type="term" value="P:protein secretion"/>
    <property type="evidence" value="ECO:0007669"/>
    <property type="project" value="TreeGrafter"/>
</dbReference>
<feature type="compositionally biased region" description="Basic and acidic residues" evidence="3">
    <location>
        <begin position="1165"/>
        <end position="1193"/>
    </location>
</feature>
<reference evidence="4" key="1">
    <citation type="submission" date="2022-01" db="EMBL/GenBank/DDBJ databases">
        <authorList>
            <person name="Braso-Vives M."/>
        </authorList>
    </citation>
    <scope>NUCLEOTIDE SEQUENCE</scope>
</reference>
<protein>
    <submittedName>
        <fullName evidence="4">MIA3 protein</fullName>
    </submittedName>
</protein>
<feature type="compositionally biased region" description="Basic and acidic residues" evidence="3">
    <location>
        <begin position="1579"/>
        <end position="1593"/>
    </location>
</feature>